<comment type="caution">
    <text evidence="2">The sequence shown here is derived from an EMBL/GenBank/DDBJ whole genome shotgun (WGS) entry which is preliminary data.</text>
</comment>
<evidence type="ECO:0000313" key="3">
    <source>
        <dbReference type="Proteomes" id="UP000237271"/>
    </source>
</evidence>
<dbReference type="AlphaFoldDB" id="A0A2P4YVM3"/>
<name>A0A2P4YVM3_9STRA</name>
<proteinExistence type="predicted"/>
<evidence type="ECO:0000313" key="2">
    <source>
        <dbReference type="EMBL" id="POM81837.1"/>
    </source>
</evidence>
<dbReference type="EMBL" id="NCKW01000011">
    <property type="protein sequence ID" value="POM81837.1"/>
    <property type="molecule type" value="Genomic_DNA"/>
</dbReference>
<organism evidence="2 3">
    <name type="scientific">Phytophthora palmivora</name>
    <dbReference type="NCBI Taxonomy" id="4796"/>
    <lineage>
        <taxon>Eukaryota</taxon>
        <taxon>Sar</taxon>
        <taxon>Stramenopiles</taxon>
        <taxon>Oomycota</taxon>
        <taxon>Peronosporomycetes</taxon>
        <taxon>Peronosporales</taxon>
        <taxon>Peronosporaceae</taxon>
        <taxon>Phytophthora</taxon>
    </lineage>
</organism>
<protein>
    <recommendedName>
        <fullName evidence="4">SWIM-type domain-containing protein</fullName>
    </recommendedName>
</protein>
<feature type="compositionally biased region" description="Polar residues" evidence="1">
    <location>
        <begin position="104"/>
        <end position="128"/>
    </location>
</feature>
<keyword evidence="3" id="KW-1185">Reference proteome</keyword>
<evidence type="ECO:0000256" key="1">
    <source>
        <dbReference type="SAM" id="MobiDB-lite"/>
    </source>
</evidence>
<feature type="region of interest" description="Disordered" evidence="1">
    <location>
        <begin position="103"/>
        <end position="128"/>
    </location>
</feature>
<sequence>MIQRLDRSRLVFMQITFRMAPVASERLKSLYNLAERKKELEAIPFLAASDLPQNIPEGGWLVDARTCLCPCRFNAKFAICIHFIHSTKELELPCTGMSDPVPTFVSNQRRSGSETTQSSSKQRVNAQT</sequence>
<reference evidence="2 3" key="1">
    <citation type="journal article" date="2017" name="Genome Biol. Evol.">
        <title>Phytophthora megakarya and P. palmivora, closely related causal agents of cacao black pod rot, underwent increases in genome sizes and gene numbers by different mechanisms.</title>
        <authorList>
            <person name="Ali S.S."/>
            <person name="Shao J."/>
            <person name="Lary D.J."/>
            <person name="Kronmiller B."/>
            <person name="Shen D."/>
            <person name="Strem M.D."/>
            <person name="Amoako-Attah I."/>
            <person name="Akrofi A.Y."/>
            <person name="Begoude B.A."/>
            <person name="Ten Hoopen G.M."/>
            <person name="Coulibaly K."/>
            <person name="Kebe B.I."/>
            <person name="Melnick R.L."/>
            <person name="Guiltinan M.J."/>
            <person name="Tyler B.M."/>
            <person name="Meinhardt L.W."/>
            <person name="Bailey B.A."/>
        </authorList>
    </citation>
    <scope>NUCLEOTIDE SEQUENCE [LARGE SCALE GENOMIC DNA]</scope>
    <source>
        <strain evidence="3">sbr112.9</strain>
    </source>
</reference>
<dbReference type="OrthoDB" id="129068at2759"/>
<dbReference type="Proteomes" id="UP000237271">
    <property type="component" value="Unassembled WGS sequence"/>
</dbReference>
<accession>A0A2P4YVM3</accession>
<evidence type="ECO:0008006" key="4">
    <source>
        <dbReference type="Google" id="ProtNLM"/>
    </source>
</evidence>
<gene>
    <name evidence="2" type="ORF">PHPALM_137</name>
</gene>